<evidence type="ECO:0000256" key="2">
    <source>
        <dbReference type="ARBA" id="ARBA00023043"/>
    </source>
</evidence>
<dbReference type="Gene3D" id="1.25.40.20">
    <property type="entry name" value="Ankyrin repeat-containing domain"/>
    <property type="match status" value="2"/>
</dbReference>
<dbReference type="SMART" id="SM00248">
    <property type="entry name" value="ANK"/>
    <property type="match status" value="3"/>
</dbReference>
<dbReference type="PROSITE" id="PS50297">
    <property type="entry name" value="ANK_REP_REGION"/>
    <property type="match status" value="1"/>
</dbReference>
<dbReference type="Pfam" id="PF12796">
    <property type="entry name" value="Ank_2"/>
    <property type="match status" value="1"/>
</dbReference>
<dbReference type="PROSITE" id="PS50088">
    <property type="entry name" value="ANK_REPEAT"/>
    <property type="match status" value="2"/>
</dbReference>
<keyword evidence="2 3" id="KW-0040">ANK repeat</keyword>
<gene>
    <name evidence="4" type="ordered locus">CBUD_1627</name>
</gene>
<dbReference type="EMBL" id="CP000733">
    <property type="protein sequence ID" value="ABS78398.1"/>
    <property type="molecule type" value="Genomic_DNA"/>
</dbReference>
<dbReference type="PANTHER" id="PTHR24123:SF141">
    <property type="entry name" value="ANKYRIN 2, ISOFORM U"/>
    <property type="match status" value="1"/>
</dbReference>
<dbReference type="AlphaFoldDB" id="A9KEE4"/>
<proteinExistence type="predicted"/>
<dbReference type="Proteomes" id="UP000008555">
    <property type="component" value="Chromosome"/>
</dbReference>
<dbReference type="InterPro" id="IPR036770">
    <property type="entry name" value="Ankyrin_rpt-contain_sf"/>
</dbReference>
<evidence type="ECO:0000313" key="4">
    <source>
        <dbReference type="EMBL" id="ABS78398.1"/>
    </source>
</evidence>
<dbReference type="PANTHER" id="PTHR24123">
    <property type="entry name" value="ANKYRIN REPEAT-CONTAINING"/>
    <property type="match status" value="1"/>
</dbReference>
<reference evidence="4 5" key="1">
    <citation type="journal article" date="2009" name="Infect. Immun.">
        <title>Comparative genomics reveal extensive transposon-mediated genomic plasticity and diversity among potential effector proteins within the genus Coxiella.</title>
        <authorList>
            <person name="Beare P.A."/>
            <person name="Unsworth N."/>
            <person name="Andoh M."/>
            <person name="Voth D.E."/>
            <person name="Omsland A."/>
            <person name="Gilk S.D."/>
            <person name="Williams K.P."/>
            <person name="Sobral B.W."/>
            <person name="Kupko J.J.III."/>
            <person name="Porcella S.F."/>
            <person name="Samuel J.E."/>
            <person name="Heinzen R.A."/>
        </authorList>
    </citation>
    <scope>NUCLEOTIDE SEQUENCE [LARGE SCALE GENOMIC DNA]</scope>
    <source>
        <strain evidence="4 5">Dugway 5J108-111</strain>
    </source>
</reference>
<dbReference type="SUPFAM" id="SSF48403">
    <property type="entry name" value="Ankyrin repeat"/>
    <property type="match status" value="1"/>
</dbReference>
<feature type="repeat" description="ANK" evidence="3">
    <location>
        <begin position="73"/>
        <end position="94"/>
    </location>
</feature>
<protein>
    <submittedName>
        <fullName evidence="4">Ankyrin repeat protein</fullName>
    </submittedName>
</protein>
<sequence>MRQREINDEAMQRLFEACIYNAPGEMERILQRTDIDPNQKYEDKTPLEIASLEGYRDIVELLIEHPLVVDSREGYQALHFACERGHVEIAELLLGKVVQRRGRVASKLLANLLYTACESGKLEIVKLLIEGYARDPFIALERTEYGIPLAIAAARNFQPIVDYFWEQGVPYLEEEKRNNRGFQR</sequence>
<name>A9KEE4_COXBN</name>
<organism evidence="4 5">
    <name type="scientific">Coxiella burnetii (strain Dugway 5J108-111)</name>
    <dbReference type="NCBI Taxonomy" id="434922"/>
    <lineage>
        <taxon>Bacteria</taxon>
        <taxon>Pseudomonadati</taxon>
        <taxon>Pseudomonadota</taxon>
        <taxon>Gammaproteobacteria</taxon>
        <taxon>Legionellales</taxon>
        <taxon>Coxiellaceae</taxon>
        <taxon>Coxiella</taxon>
    </lineage>
</organism>
<evidence type="ECO:0000256" key="1">
    <source>
        <dbReference type="ARBA" id="ARBA00022737"/>
    </source>
</evidence>
<evidence type="ECO:0000313" key="5">
    <source>
        <dbReference type="Proteomes" id="UP000008555"/>
    </source>
</evidence>
<keyword evidence="1" id="KW-0677">Repeat</keyword>
<feature type="repeat" description="ANK" evidence="3">
    <location>
        <begin position="42"/>
        <end position="74"/>
    </location>
</feature>
<dbReference type="InterPro" id="IPR051165">
    <property type="entry name" value="Multifunctional_ANK_Repeat"/>
</dbReference>
<dbReference type="HOGENOM" id="CLU_1465893_0_0_6"/>
<accession>A9KEE4</accession>
<dbReference type="RefSeq" id="WP_011997186.1">
    <property type="nucleotide sequence ID" value="NC_009727.1"/>
</dbReference>
<evidence type="ECO:0000256" key="3">
    <source>
        <dbReference type="PROSITE-ProRule" id="PRU00023"/>
    </source>
</evidence>
<dbReference type="InterPro" id="IPR002110">
    <property type="entry name" value="Ankyrin_rpt"/>
</dbReference>
<dbReference type="KEGG" id="cbd:CBUD_1627"/>